<evidence type="ECO:0000313" key="2">
    <source>
        <dbReference type="Proteomes" id="UP000316621"/>
    </source>
</evidence>
<sequence length="91" mass="10519">MMDIHIKSGHPIQRIHNAGMVFPSYLPFNADAIRKLYVQNDIFPFELCLRRLEALITGWVEKDKYTKATSREESYLNSQLLVLLHVASSNN</sequence>
<reference evidence="1 2" key="1">
    <citation type="journal article" date="2018" name="Science">
        <title>The opium poppy genome and morphinan production.</title>
        <authorList>
            <person name="Guo L."/>
            <person name="Winzer T."/>
            <person name="Yang X."/>
            <person name="Li Y."/>
            <person name="Ning Z."/>
            <person name="He Z."/>
            <person name="Teodor R."/>
            <person name="Lu Y."/>
            <person name="Bowser T.A."/>
            <person name="Graham I.A."/>
            <person name="Ye K."/>
        </authorList>
    </citation>
    <scope>NUCLEOTIDE SEQUENCE [LARGE SCALE GENOMIC DNA]</scope>
    <source>
        <strain evidence="2">cv. HN1</strain>
        <tissue evidence="1">Leaves</tissue>
    </source>
</reference>
<dbReference type="Proteomes" id="UP000316621">
    <property type="component" value="Chromosome 10"/>
</dbReference>
<evidence type="ECO:0000313" key="1">
    <source>
        <dbReference type="EMBL" id="RZC81959.1"/>
    </source>
</evidence>
<keyword evidence="2" id="KW-1185">Reference proteome</keyword>
<proteinExistence type="predicted"/>
<organism evidence="1 2">
    <name type="scientific">Papaver somniferum</name>
    <name type="common">Opium poppy</name>
    <dbReference type="NCBI Taxonomy" id="3469"/>
    <lineage>
        <taxon>Eukaryota</taxon>
        <taxon>Viridiplantae</taxon>
        <taxon>Streptophyta</taxon>
        <taxon>Embryophyta</taxon>
        <taxon>Tracheophyta</taxon>
        <taxon>Spermatophyta</taxon>
        <taxon>Magnoliopsida</taxon>
        <taxon>Ranunculales</taxon>
        <taxon>Papaveraceae</taxon>
        <taxon>Papaveroideae</taxon>
        <taxon>Papaver</taxon>
    </lineage>
</organism>
<accession>A0A4Y7LCQ5</accession>
<name>A0A4Y7LCQ5_PAPSO</name>
<protein>
    <submittedName>
        <fullName evidence="1">Uncharacterized protein</fullName>
    </submittedName>
</protein>
<dbReference type="EMBL" id="CM010724">
    <property type="protein sequence ID" value="RZC81959.1"/>
    <property type="molecule type" value="Genomic_DNA"/>
</dbReference>
<gene>
    <name evidence="1" type="ORF">C5167_044541</name>
</gene>
<dbReference type="Gramene" id="RZC81959">
    <property type="protein sequence ID" value="RZC81959"/>
    <property type="gene ID" value="C5167_044541"/>
</dbReference>
<dbReference type="AlphaFoldDB" id="A0A4Y7LCQ5"/>